<feature type="region of interest" description="Disordered" evidence="1">
    <location>
        <begin position="69"/>
        <end position="102"/>
    </location>
</feature>
<dbReference type="AlphaFoldDB" id="A0A375I2H6"/>
<sequence>MTRHSSLAQARHTLLSSLGLPPDASAEELAAKKAELSSSLTTASEGRSEWLTQQIAKVDAVIALDAAGADGGAGEPTGRAGDEPDAATASPAAEEADPDDPVALDEIDEVAEARRAARKAARKNTVHGADADTSPKAAGSSTVKKTRNTSAGRRGGDTASWVARILIVAIVVAVVLAVYKLGAPADSSSDASASDLMGMGATATPTLDEAQVAELEQRVRDNPEDTDAMGQLASLYAAVGDYANASKWQARRVELMPDDVDAQLTLGVSCFNNGDLDCAKEHWDIVNELDPDRADLHFNLGYYYLSIDPPDIEMVKKEWNRVLELEPDGEYAQIVESHMGSFDTMTASPSASPTP</sequence>
<reference evidence="4" key="1">
    <citation type="submission" date="2018-02" db="EMBL/GenBank/DDBJ databases">
        <authorList>
            <person name="Hornung B."/>
        </authorList>
    </citation>
    <scope>NUCLEOTIDE SEQUENCE [LARGE SCALE GENOMIC DNA]</scope>
</reference>
<feature type="compositionally biased region" description="Polar residues" evidence="1">
    <location>
        <begin position="139"/>
        <end position="151"/>
    </location>
</feature>
<keyword evidence="2" id="KW-0812">Transmembrane</keyword>
<evidence type="ECO:0000256" key="2">
    <source>
        <dbReference type="SAM" id="Phobius"/>
    </source>
</evidence>
<evidence type="ECO:0000313" key="3">
    <source>
        <dbReference type="EMBL" id="SPF67369.1"/>
    </source>
</evidence>
<dbReference type="Gene3D" id="1.25.40.10">
    <property type="entry name" value="Tetratricopeptide repeat domain"/>
    <property type="match status" value="1"/>
</dbReference>
<protein>
    <submittedName>
        <fullName evidence="3">Tetratricopeptide repeat-containing domain</fullName>
    </submittedName>
</protein>
<dbReference type="OrthoDB" id="5149611at2"/>
<dbReference type="Proteomes" id="UP000265962">
    <property type="component" value="Unassembled WGS sequence"/>
</dbReference>
<feature type="region of interest" description="Disordered" evidence="1">
    <location>
        <begin position="114"/>
        <end position="156"/>
    </location>
</feature>
<feature type="transmembrane region" description="Helical" evidence="2">
    <location>
        <begin position="161"/>
        <end position="179"/>
    </location>
</feature>
<name>A0A375I2H6_9ACTN</name>
<dbReference type="SUPFAM" id="SSF48452">
    <property type="entry name" value="TPR-like"/>
    <property type="match status" value="1"/>
</dbReference>
<gene>
    <name evidence="3" type="ORF">PROPJV5_0385</name>
</gene>
<dbReference type="InterPro" id="IPR011990">
    <property type="entry name" value="TPR-like_helical_dom_sf"/>
</dbReference>
<accession>A0A375I2H6</accession>
<dbReference type="EMBL" id="OMOH01000001">
    <property type="protein sequence ID" value="SPF67369.1"/>
    <property type="molecule type" value="Genomic_DNA"/>
</dbReference>
<keyword evidence="4" id="KW-1185">Reference proteome</keyword>
<evidence type="ECO:0000313" key="4">
    <source>
        <dbReference type="Proteomes" id="UP000265962"/>
    </source>
</evidence>
<feature type="compositionally biased region" description="Basic residues" evidence="1">
    <location>
        <begin position="116"/>
        <end position="125"/>
    </location>
</feature>
<keyword evidence="2" id="KW-0472">Membrane</keyword>
<evidence type="ECO:0000256" key="1">
    <source>
        <dbReference type="SAM" id="MobiDB-lite"/>
    </source>
</evidence>
<organism evidence="3 4">
    <name type="scientific">Propionibacterium ruminifibrarum</name>
    <dbReference type="NCBI Taxonomy" id="1962131"/>
    <lineage>
        <taxon>Bacteria</taxon>
        <taxon>Bacillati</taxon>
        <taxon>Actinomycetota</taxon>
        <taxon>Actinomycetes</taxon>
        <taxon>Propionibacteriales</taxon>
        <taxon>Propionibacteriaceae</taxon>
        <taxon>Propionibacterium</taxon>
    </lineage>
</organism>
<proteinExistence type="predicted"/>
<keyword evidence="2" id="KW-1133">Transmembrane helix</keyword>